<dbReference type="EMBL" id="CACVKT020010036">
    <property type="protein sequence ID" value="CAC5424451.1"/>
    <property type="molecule type" value="Genomic_DNA"/>
</dbReference>
<dbReference type="OrthoDB" id="6147908at2759"/>
<dbReference type="GO" id="GO:0042277">
    <property type="term" value="F:peptide binding"/>
    <property type="evidence" value="ECO:0007669"/>
    <property type="project" value="TreeGrafter"/>
</dbReference>
<dbReference type="Pfam" id="PF00001">
    <property type="entry name" value="7tm_1"/>
    <property type="match status" value="1"/>
</dbReference>
<feature type="transmembrane region" description="Helical" evidence="10">
    <location>
        <begin position="210"/>
        <end position="229"/>
    </location>
</feature>
<keyword evidence="3 10" id="KW-0812">Transmembrane</keyword>
<proteinExistence type="inferred from homology"/>
<dbReference type="GO" id="GO:0005000">
    <property type="term" value="F:vasopressin receptor activity"/>
    <property type="evidence" value="ECO:0007669"/>
    <property type="project" value="InterPro"/>
</dbReference>
<evidence type="ECO:0000259" key="11">
    <source>
        <dbReference type="PROSITE" id="PS50262"/>
    </source>
</evidence>
<evidence type="ECO:0000313" key="12">
    <source>
        <dbReference type="EMBL" id="CAC5424451.1"/>
    </source>
</evidence>
<name>A0A6J8EZ16_MYTCO</name>
<evidence type="ECO:0000256" key="10">
    <source>
        <dbReference type="RuleBase" id="RU046427"/>
    </source>
</evidence>
<dbReference type="PRINTS" id="PR00896">
    <property type="entry name" value="VASOPRESSINR"/>
</dbReference>
<dbReference type="PANTHER" id="PTHR24241:SF161">
    <property type="entry name" value="G-PROTEIN COUPLED RECEPTORS FAMILY 1 PROFILE DOMAIN-CONTAINING PROTEIN"/>
    <property type="match status" value="1"/>
</dbReference>
<dbReference type="PANTHER" id="PTHR24241">
    <property type="entry name" value="NEUROPEPTIDE RECEPTOR-RELATED G-PROTEIN COUPLED RECEPTOR"/>
    <property type="match status" value="1"/>
</dbReference>
<feature type="transmembrane region" description="Helical" evidence="10">
    <location>
        <begin position="275"/>
        <end position="298"/>
    </location>
</feature>
<evidence type="ECO:0000313" key="13">
    <source>
        <dbReference type="Proteomes" id="UP000507470"/>
    </source>
</evidence>
<feature type="transmembrane region" description="Helical" evidence="10">
    <location>
        <begin position="117"/>
        <end position="139"/>
    </location>
</feature>
<feature type="domain" description="G-protein coupled receptors family 1 profile" evidence="11">
    <location>
        <begin position="62"/>
        <end position="326"/>
    </location>
</feature>
<reference evidence="12 13" key="1">
    <citation type="submission" date="2020-06" db="EMBL/GenBank/DDBJ databases">
        <authorList>
            <person name="Li R."/>
            <person name="Bekaert M."/>
        </authorList>
    </citation>
    <scope>NUCLEOTIDE SEQUENCE [LARGE SCALE GENOMIC DNA]</scope>
    <source>
        <strain evidence="13">wild</strain>
    </source>
</reference>
<dbReference type="PROSITE" id="PS50262">
    <property type="entry name" value="G_PROTEIN_RECEP_F1_2"/>
    <property type="match status" value="1"/>
</dbReference>
<dbReference type="SUPFAM" id="SSF81321">
    <property type="entry name" value="Family A G protein-coupled receptor-like"/>
    <property type="match status" value="1"/>
</dbReference>
<comment type="subcellular location">
    <subcellularLocation>
        <location evidence="1 10">Cell membrane</location>
        <topology evidence="1 10">Multi-pass membrane protein</topology>
    </subcellularLocation>
</comment>
<dbReference type="PRINTS" id="PR00237">
    <property type="entry name" value="GPCRRHODOPSN"/>
</dbReference>
<accession>A0A6J8EZ16</accession>
<evidence type="ECO:0000256" key="4">
    <source>
        <dbReference type="ARBA" id="ARBA00022989"/>
    </source>
</evidence>
<dbReference type="InterPro" id="IPR017452">
    <property type="entry name" value="GPCR_Rhodpsn_7TM"/>
</dbReference>
<organism evidence="12 13">
    <name type="scientific">Mytilus coruscus</name>
    <name type="common">Sea mussel</name>
    <dbReference type="NCBI Taxonomy" id="42192"/>
    <lineage>
        <taxon>Eukaryota</taxon>
        <taxon>Metazoa</taxon>
        <taxon>Spiralia</taxon>
        <taxon>Lophotrochozoa</taxon>
        <taxon>Mollusca</taxon>
        <taxon>Bivalvia</taxon>
        <taxon>Autobranchia</taxon>
        <taxon>Pteriomorphia</taxon>
        <taxon>Mytilida</taxon>
        <taxon>Mytiloidea</taxon>
        <taxon>Mytilidae</taxon>
        <taxon>Mytilinae</taxon>
        <taxon>Mytilus</taxon>
    </lineage>
</organism>
<evidence type="ECO:0000256" key="6">
    <source>
        <dbReference type="ARBA" id="ARBA00023136"/>
    </source>
</evidence>
<protein>
    <submittedName>
        <fullName evidence="12">NPSR1</fullName>
    </submittedName>
</protein>
<evidence type="ECO:0000256" key="1">
    <source>
        <dbReference type="ARBA" id="ARBA00004651"/>
    </source>
</evidence>
<evidence type="ECO:0000256" key="9">
    <source>
        <dbReference type="ARBA" id="ARBA00023224"/>
    </source>
</evidence>
<keyword evidence="13" id="KW-1185">Reference proteome</keyword>
<keyword evidence="6 10" id="KW-0472">Membrane</keyword>
<keyword evidence="4 10" id="KW-1133">Transmembrane helix</keyword>
<keyword evidence="2" id="KW-1003">Cell membrane</keyword>
<dbReference type="InterPro" id="IPR001817">
    <property type="entry name" value="Vasoprsn_rcpt"/>
</dbReference>
<gene>
    <name evidence="12" type="ORF">MCOR_56354</name>
</gene>
<evidence type="ECO:0000256" key="3">
    <source>
        <dbReference type="ARBA" id="ARBA00022692"/>
    </source>
</evidence>
<evidence type="ECO:0000256" key="5">
    <source>
        <dbReference type="ARBA" id="ARBA00023040"/>
    </source>
</evidence>
<feature type="transmembrane region" description="Helical" evidence="10">
    <location>
        <begin position="78"/>
        <end position="97"/>
    </location>
</feature>
<dbReference type="Proteomes" id="UP000507470">
    <property type="component" value="Unassembled WGS sequence"/>
</dbReference>
<feature type="transmembrane region" description="Helical" evidence="10">
    <location>
        <begin position="160"/>
        <end position="179"/>
    </location>
</feature>
<feature type="transmembrane region" description="Helical" evidence="10">
    <location>
        <begin position="310"/>
        <end position="329"/>
    </location>
</feature>
<feature type="transmembrane region" description="Helical" evidence="10">
    <location>
        <begin position="50"/>
        <end position="71"/>
    </location>
</feature>
<dbReference type="InterPro" id="IPR000276">
    <property type="entry name" value="GPCR_Rhodpsn"/>
</dbReference>
<keyword evidence="7 10" id="KW-0675">Receptor</keyword>
<keyword evidence="9 10" id="KW-0807">Transducer</keyword>
<comment type="similarity">
    <text evidence="10">Belongs to the G-protein coupled receptor 1 family. Vasopressin/oxytocin receptor subfamily.</text>
</comment>
<dbReference type="GO" id="GO:0005886">
    <property type="term" value="C:plasma membrane"/>
    <property type="evidence" value="ECO:0007669"/>
    <property type="project" value="UniProtKB-SubCell"/>
</dbReference>
<evidence type="ECO:0000256" key="2">
    <source>
        <dbReference type="ARBA" id="ARBA00022475"/>
    </source>
</evidence>
<dbReference type="AlphaFoldDB" id="A0A6J8EZ16"/>
<dbReference type="Gene3D" id="1.20.1070.10">
    <property type="entry name" value="Rhodopsin 7-helix transmembrane proteins"/>
    <property type="match status" value="1"/>
</dbReference>
<keyword evidence="8 10" id="KW-0325">Glycoprotein</keyword>
<keyword evidence="5 10" id="KW-0297">G-protein coupled receptor</keyword>
<evidence type="ECO:0000256" key="8">
    <source>
        <dbReference type="ARBA" id="ARBA00023180"/>
    </source>
</evidence>
<evidence type="ECO:0000256" key="7">
    <source>
        <dbReference type="ARBA" id="ARBA00023170"/>
    </source>
</evidence>
<sequence>MSSLSLQRNKSQEDSNIITNTCCTIRELDTGIHYQNVSNHFTVIDNLTKWLSVAILAGIIVFNTLVITLLFRTKKKSRMGFFVQNLAIADLCVGLIYSLPEVLAVRFDVGWEENMCYIFKGMSMFPIYVSTFAIVTLSLDRLYVIVRPVSSIARGRKYRFCLVISCWFAALFLSIPGVIHVKYEKEQSDCFHDFGHLTKFILMFDINVNLTIPALIIGTCYTCIVITIWKRERSTYLEEGTATSRCKRKNIKNDRSRKLRCSKVIANAKIKTIKLLFVVVTAYIVCWTPVCVGTSLLVWDKIKYGTTYKLLFVLAPLNSLVNPLVFLLFNRKMFKENVKTLKKIYIIGTFTASFYTHLSSKSSTRLSGN</sequence>
<dbReference type="GO" id="GO:0032870">
    <property type="term" value="P:cellular response to hormone stimulus"/>
    <property type="evidence" value="ECO:0007669"/>
    <property type="project" value="TreeGrafter"/>
</dbReference>